<organism evidence="3 4">
    <name type="scientific">Pseudokineococcus marinus</name>
    <dbReference type="NCBI Taxonomy" id="351215"/>
    <lineage>
        <taxon>Bacteria</taxon>
        <taxon>Bacillati</taxon>
        <taxon>Actinomycetota</taxon>
        <taxon>Actinomycetes</taxon>
        <taxon>Kineosporiales</taxon>
        <taxon>Kineosporiaceae</taxon>
        <taxon>Pseudokineococcus</taxon>
    </lineage>
</organism>
<accession>A0A849BGJ6</accession>
<reference evidence="3 4" key="1">
    <citation type="submission" date="2020-05" db="EMBL/GenBank/DDBJ databases">
        <title>MicrobeNet Type strains.</title>
        <authorList>
            <person name="Nicholson A.C."/>
        </authorList>
    </citation>
    <scope>NUCLEOTIDE SEQUENCE [LARGE SCALE GENOMIC DNA]</scope>
    <source>
        <strain evidence="3 4">JCM 14547</strain>
    </source>
</reference>
<dbReference type="Proteomes" id="UP000555552">
    <property type="component" value="Unassembled WGS sequence"/>
</dbReference>
<comment type="caution">
    <text evidence="3">The sequence shown here is derived from an EMBL/GenBank/DDBJ whole genome shotgun (WGS) entry which is preliminary data.</text>
</comment>
<evidence type="ECO:0000256" key="2">
    <source>
        <dbReference type="SAM" id="SignalP"/>
    </source>
</evidence>
<feature type="region of interest" description="Disordered" evidence="1">
    <location>
        <begin position="241"/>
        <end position="264"/>
    </location>
</feature>
<gene>
    <name evidence="3" type="ORF">HLB09_03800</name>
</gene>
<evidence type="ECO:0000313" key="3">
    <source>
        <dbReference type="EMBL" id="NNH22220.1"/>
    </source>
</evidence>
<feature type="signal peptide" evidence="2">
    <location>
        <begin position="1"/>
        <end position="35"/>
    </location>
</feature>
<name>A0A849BGJ6_9ACTN</name>
<dbReference type="RefSeq" id="WP_171202074.1">
    <property type="nucleotide sequence ID" value="NZ_BAAANP010000013.1"/>
</dbReference>
<protein>
    <recommendedName>
        <fullName evidence="5">Secreted protein</fullName>
    </recommendedName>
</protein>
<keyword evidence="4" id="KW-1185">Reference proteome</keyword>
<evidence type="ECO:0008006" key="5">
    <source>
        <dbReference type="Google" id="ProtNLM"/>
    </source>
</evidence>
<feature type="region of interest" description="Disordered" evidence="1">
    <location>
        <begin position="70"/>
        <end position="89"/>
    </location>
</feature>
<evidence type="ECO:0000256" key="1">
    <source>
        <dbReference type="SAM" id="MobiDB-lite"/>
    </source>
</evidence>
<evidence type="ECO:0000313" key="4">
    <source>
        <dbReference type="Proteomes" id="UP000555552"/>
    </source>
</evidence>
<dbReference type="AlphaFoldDB" id="A0A849BGJ6"/>
<keyword evidence="2" id="KW-0732">Signal</keyword>
<proteinExistence type="predicted"/>
<dbReference type="EMBL" id="JABEMA010000027">
    <property type="protein sequence ID" value="NNH22220.1"/>
    <property type="molecule type" value="Genomic_DNA"/>
</dbReference>
<feature type="chain" id="PRO_5039183016" description="Secreted protein" evidence="2">
    <location>
        <begin position="36"/>
        <end position="331"/>
    </location>
</feature>
<sequence>MLRTSSPGVLGARAAAVAGTAAVALLLPGHAAAVAAGGPSDGGCLTTCAHSDADGWTAGAGATITLEYRGGGGGGTSSRPASVAGPPPPCRMVRGNDVADQEPSFGHGDEVMDWEGAGYDAEWPHLPIGHEENLTKEGAYWVPTCLGADSETSQAFFATHRITFVEAGTPPPPPPPPTVEQLRQVAYQHLSAPAPDVDLNPGGTSLVHLPTWVWVDEQTFTEVGVRASAGGNWTEVTATPTGMGLSSPGGRQEGSCASGGTPWSPGAAATDCAVVFERSSAASGPWSLTVSTTWSAAYEDSEGGSGALDGSGTESTIVDVAVGEVQALVGP</sequence>